<accession>D8LN62</accession>
<gene>
    <name evidence="13" type="primary">NADB</name>
    <name evidence="13" type="ORF">Esi_0043_0106</name>
</gene>
<comment type="pathway">
    <text evidence="2">Cofactor biosynthesis; NAD(+) biosynthesis; iminoaspartate from L-aspartate (oxidase route): step 1/1.</text>
</comment>
<dbReference type="Gene3D" id="3.50.50.60">
    <property type="entry name" value="FAD/NAD(P)-binding domain"/>
    <property type="match status" value="1"/>
</dbReference>
<keyword evidence="8 13" id="KW-0560">Oxidoreductase</keyword>
<dbReference type="SUPFAM" id="SSF46977">
    <property type="entry name" value="Succinate dehydrogenase/fumarate reductase flavoprotein C-terminal domain"/>
    <property type="match status" value="1"/>
</dbReference>
<sequence length="660" mass="68166">MSTSRAILRLASRGPSGGGRRRVLTATATSGAQRQVERGSAHPAAGGSAAGAGASYGSVSRNATAGSAAVGRCGVATNGNNRFFSLSTAAAAPSAARAPTPTPTPVLASRSPASATEFDTDLLVVGCGIAGASAALQAARLGMTVTMLSSARNVDDCNSFWAQGGIIYKAEDDSPDLLASDVHTAGAGLCNDPAVMKLAEEGPGRVEQMLLRGSSEVPFDRDADGRLALCLEASHNRARIIHWRDETGKAITTSVQAAAAQHPNIRVMTSTTAVDLALAAGQCVGAHVLVEDSGMNDGSGMGRGGGYHLETIRAPATVLATGGLGDLYAHTSNPASAKGAGFAMALRAGAVLSGMEYVQFHPTTLHIPGQRSFLLTEALRGEGARLVDRRGRCFAKNYHPDGELAPRDVVSRTILSEMRLQGAPHMYLDISHRPADWIRGRFPSIYEHCMRQGLDMTVQPLPVVPAAHYFCGGVATDLTGRTTVPGLFAAGEVACTGLHGANRLASTSLLEGLVWGCSIADHLADRGSKDSKDGLAASADMGALAPPRVPGTAAGGGGPVASAKALSSAWKDLRTILWEDVGAVRRSSSLREGAQLLSDLADRCSRLYDTSALCPETVELRNGVQTGAMIAAAAASNECSVGTHFVEEEDEEDDHGQARA</sequence>
<dbReference type="Gene3D" id="1.20.58.100">
    <property type="entry name" value="Fumarate reductase/succinate dehydrogenase flavoprotein-like, C-terminal domain"/>
    <property type="match status" value="1"/>
</dbReference>
<feature type="compositionally biased region" description="Low complexity" evidence="10">
    <location>
        <begin position="41"/>
        <end position="53"/>
    </location>
</feature>
<evidence type="ECO:0000313" key="13">
    <source>
        <dbReference type="EMBL" id="CBN74825.1"/>
    </source>
</evidence>
<keyword evidence="5" id="KW-0285">Flavoprotein</keyword>
<dbReference type="Gene3D" id="3.90.700.10">
    <property type="entry name" value="Succinate dehydrogenase/fumarate reductase flavoprotein, catalytic domain"/>
    <property type="match status" value="1"/>
</dbReference>
<dbReference type="InterPro" id="IPR036188">
    <property type="entry name" value="FAD/NAD-bd_sf"/>
</dbReference>
<evidence type="ECO:0000256" key="5">
    <source>
        <dbReference type="ARBA" id="ARBA00022630"/>
    </source>
</evidence>
<dbReference type="InterPro" id="IPR015939">
    <property type="entry name" value="Fum_Rdtase/Succ_DH_flav-like_C"/>
</dbReference>
<dbReference type="PANTHER" id="PTHR42716:SF2">
    <property type="entry name" value="L-ASPARTATE OXIDASE, CHLOROPLASTIC"/>
    <property type="match status" value="1"/>
</dbReference>
<evidence type="ECO:0000256" key="6">
    <source>
        <dbReference type="ARBA" id="ARBA00022642"/>
    </source>
</evidence>
<evidence type="ECO:0000256" key="1">
    <source>
        <dbReference type="ARBA" id="ARBA00001974"/>
    </source>
</evidence>
<dbReference type="OrthoDB" id="71672at2759"/>
<evidence type="ECO:0000256" key="7">
    <source>
        <dbReference type="ARBA" id="ARBA00022827"/>
    </source>
</evidence>
<dbReference type="STRING" id="2880.D8LN62"/>
<dbReference type="EMBL" id="FN649728">
    <property type="protein sequence ID" value="CBN74825.1"/>
    <property type="molecule type" value="Genomic_DNA"/>
</dbReference>
<dbReference type="InterPro" id="IPR027477">
    <property type="entry name" value="Succ_DH/fumarate_Rdtase_cat_sf"/>
</dbReference>
<dbReference type="InterPro" id="IPR037099">
    <property type="entry name" value="Fum_R/Succ_DH_flav-like_C_sf"/>
</dbReference>
<dbReference type="eggNOG" id="KOG2403">
    <property type="taxonomic scope" value="Eukaryota"/>
</dbReference>
<evidence type="ECO:0000256" key="4">
    <source>
        <dbReference type="ARBA" id="ARBA00012173"/>
    </source>
</evidence>
<evidence type="ECO:0000256" key="2">
    <source>
        <dbReference type="ARBA" id="ARBA00004950"/>
    </source>
</evidence>
<dbReference type="PANTHER" id="PTHR42716">
    <property type="entry name" value="L-ASPARTATE OXIDASE"/>
    <property type="match status" value="1"/>
</dbReference>
<feature type="domain" description="FAD-dependent oxidoreductase 2 FAD-binding" evidence="11">
    <location>
        <begin position="121"/>
        <end position="509"/>
    </location>
</feature>
<proteinExistence type="inferred from homology"/>
<comment type="catalytic activity">
    <reaction evidence="9">
        <text>L-aspartate + O2 = iminosuccinate + H2O2</text>
        <dbReference type="Rhea" id="RHEA:25876"/>
        <dbReference type="ChEBI" id="CHEBI:15379"/>
        <dbReference type="ChEBI" id="CHEBI:16240"/>
        <dbReference type="ChEBI" id="CHEBI:29991"/>
        <dbReference type="ChEBI" id="CHEBI:77875"/>
        <dbReference type="EC" id="1.4.3.16"/>
    </reaction>
</comment>
<dbReference type="EMBL" id="FN648630">
    <property type="protein sequence ID" value="CBN74825.1"/>
    <property type="molecule type" value="Genomic_DNA"/>
</dbReference>
<protein>
    <recommendedName>
        <fullName evidence="4">L-aspartate oxidase</fullName>
        <ecNumber evidence="4">1.4.3.16</ecNumber>
    </recommendedName>
</protein>
<keyword evidence="14" id="KW-1185">Reference proteome</keyword>
<dbReference type="GO" id="GO:0009435">
    <property type="term" value="P:NAD+ biosynthetic process"/>
    <property type="evidence" value="ECO:0007669"/>
    <property type="project" value="UniProtKB-UniPathway"/>
</dbReference>
<evidence type="ECO:0000256" key="3">
    <source>
        <dbReference type="ARBA" id="ARBA00008562"/>
    </source>
</evidence>
<dbReference type="GO" id="GO:0008734">
    <property type="term" value="F:L-aspartate oxidase activity"/>
    <property type="evidence" value="ECO:0007669"/>
    <property type="project" value="UniProtKB-EC"/>
</dbReference>
<dbReference type="PRINTS" id="PR00368">
    <property type="entry name" value="FADPNR"/>
</dbReference>
<feature type="compositionally biased region" description="Low complexity" evidence="10">
    <location>
        <begin position="93"/>
        <end position="109"/>
    </location>
</feature>
<dbReference type="OMA" id="HCVQWLI"/>
<organism evidence="13 14">
    <name type="scientific">Ectocarpus siliculosus</name>
    <name type="common">Brown alga</name>
    <name type="synonym">Conferva siliculosa</name>
    <dbReference type="NCBI Taxonomy" id="2880"/>
    <lineage>
        <taxon>Eukaryota</taxon>
        <taxon>Sar</taxon>
        <taxon>Stramenopiles</taxon>
        <taxon>Ochrophyta</taxon>
        <taxon>PX clade</taxon>
        <taxon>Phaeophyceae</taxon>
        <taxon>Ectocarpales</taxon>
        <taxon>Ectocarpaceae</taxon>
        <taxon>Ectocarpus</taxon>
    </lineage>
</organism>
<reference evidence="13 14" key="1">
    <citation type="journal article" date="2010" name="Nature">
        <title>The Ectocarpus genome and the independent evolution of multicellularity in brown algae.</title>
        <authorList>
            <person name="Cock J.M."/>
            <person name="Sterck L."/>
            <person name="Rouze P."/>
            <person name="Scornet D."/>
            <person name="Allen A.E."/>
            <person name="Amoutzias G."/>
            <person name="Anthouard V."/>
            <person name="Artiguenave F."/>
            <person name="Aury J.M."/>
            <person name="Badger J.H."/>
            <person name="Beszteri B."/>
            <person name="Billiau K."/>
            <person name="Bonnet E."/>
            <person name="Bothwell J.H."/>
            <person name="Bowler C."/>
            <person name="Boyen C."/>
            <person name="Brownlee C."/>
            <person name="Carrano C.J."/>
            <person name="Charrier B."/>
            <person name="Cho G.Y."/>
            <person name="Coelho S.M."/>
            <person name="Collen J."/>
            <person name="Corre E."/>
            <person name="Da Silva C."/>
            <person name="Delage L."/>
            <person name="Delaroque N."/>
            <person name="Dittami S.M."/>
            <person name="Doulbeau S."/>
            <person name="Elias M."/>
            <person name="Farnham G."/>
            <person name="Gachon C.M."/>
            <person name="Gschloessl B."/>
            <person name="Heesch S."/>
            <person name="Jabbari K."/>
            <person name="Jubin C."/>
            <person name="Kawai H."/>
            <person name="Kimura K."/>
            <person name="Kloareg B."/>
            <person name="Kupper F.C."/>
            <person name="Lang D."/>
            <person name="Le Bail A."/>
            <person name="Leblanc C."/>
            <person name="Lerouge P."/>
            <person name="Lohr M."/>
            <person name="Lopez P.J."/>
            <person name="Martens C."/>
            <person name="Maumus F."/>
            <person name="Michel G."/>
            <person name="Miranda-Saavedra D."/>
            <person name="Morales J."/>
            <person name="Moreau H."/>
            <person name="Motomura T."/>
            <person name="Nagasato C."/>
            <person name="Napoli C.A."/>
            <person name="Nelson D.R."/>
            <person name="Nyvall-Collen P."/>
            <person name="Peters A.F."/>
            <person name="Pommier C."/>
            <person name="Potin P."/>
            <person name="Poulain J."/>
            <person name="Quesneville H."/>
            <person name="Read B."/>
            <person name="Rensing S.A."/>
            <person name="Ritter A."/>
            <person name="Rousvoal S."/>
            <person name="Samanta M."/>
            <person name="Samson G."/>
            <person name="Schroeder D.C."/>
            <person name="Segurens B."/>
            <person name="Strittmatter M."/>
            <person name="Tonon T."/>
            <person name="Tregear J.W."/>
            <person name="Valentin K."/>
            <person name="von Dassow P."/>
            <person name="Yamagishi T."/>
            <person name="Van de Peer Y."/>
            <person name="Wincker P."/>
        </authorList>
    </citation>
    <scope>NUCLEOTIDE SEQUENCE [LARGE SCALE GENOMIC DNA]</scope>
    <source>
        <strain evidence="14">Ec32 / CCAP1310/4</strain>
    </source>
</reference>
<keyword evidence="6" id="KW-0662">Pyridine nucleotide biosynthesis</keyword>
<evidence type="ECO:0000313" key="14">
    <source>
        <dbReference type="Proteomes" id="UP000002630"/>
    </source>
</evidence>
<dbReference type="InParanoid" id="D8LN62"/>
<dbReference type="EC" id="1.4.3.16" evidence="4"/>
<dbReference type="InterPro" id="IPR005288">
    <property type="entry name" value="NadB"/>
</dbReference>
<evidence type="ECO:0000259" key="12">
    <source>
        <dbReference type="Pfam" id="PF02910"/>
    </source>
</evidence>
<dbReference type="Proteomes" id="UP000002630">
    <property type="component" value="Linkage Group LG03"/>
</dbReference>
<dbReference type="SUPFAM" id="SSF56425">
    <property type="entry name" value="Succinate dehydrogenase/fumarate reductase flavoprotein, catalytic domain"/>
    <property type="match status" value="1"/>
</dbReference>
<dbReference type="PRINTS" id="PR00411">
    <property type="entry name" value="PNDRDTASEI"/>
</dbReference>
<keyword evidence="7" id="KW-0274">FAD</keyword>
<comment type="cofactor">
    <cofactor evidence="1">
        <name>FAD</name>
        <dbReference type="ChEBI" id="CHEBI:57692"/>
    </cofactor>
</comment>
<evidence type="ECO:0000256" key="10">
    <source>
        <dbReference type="SAM" id="MobiDB-lite"/>
    </source>
</evidence>
<dbReference type="AlphaFoldDB" id="D8LN62"/>
<evidence type="ECO:0000259" key="11">
    <source>
        <dbReference type="Pfam" id="PF00890"/>
    </source>
</evidence>
<dbReference type="Pfam" id="PF02910">
    <property type="entry name" value="Succ_DH_flav_C"/>
    <property type="match status" value="1"/>
</dbReference>
<evidence type="ECO:0000256" key="9">
    <source>
        <dbReference type="ARBA" id="ARBA00050942"/>
    </source>
</evidence>
<feature type="domain" description="Fumarate reductase/succinate dehydrogenase flavoprotein-like C-terminal" evidence="12">
    <location>
        <begin position="571"/>
        <end position="655"/>
    </location>
</feature>
<dbReference type="UniPathway" id="UPA00253">
    <property type="reaction ID" value="UER00326"/>
</dbReference>
<dbReference type="Pfam" id="PF00890">
    <property type="entry name" value="FAD_binding_2"/>
    <property type="match status" value="1"/>
</dbReference>
<feature type="region of interest" description="Disordered" evidence="10">
    <location>
        <begin position="1"/>
        <end position="53"/>
    </location>
</feature>
<comment type="similarity">
    <text evidence="3">Belongs to the FAD-dependent oxidoreductase 2 family. NadB subfamily.</text>
</comment>
<dbReference type="SUPFAM" id="SSF51905">
    <property type="entry name" value="FAD/NAD(P)-binding domain"/>
    <property type="match status" value="1"/>
</dbReference>
<evidence type="ECO:0000256" key="8">
    <source>
        <dbReference type="ARBA" id="ARBA00023002"/>
    </source>
</evidence>
<dbReference type="FunFam" id="3.90.700.10:FF:000002">
    <property type="entry name" value="L-aspartate oxidase"/>
    <property type="match status" value="1"/>
</dbReference>
<feature type="region of interest" description="Disordered" evidence="10">
    <location>
        <begin position="93"/>
        <end position="112"/>
    </location>
</feature>
<dbReference type="InterPro" id="IPR003953">
    <property type="entry name" value="FAD-dep_OxRdtase_2_FAD-bd"/>
</dbReference>
<name>D8LN62_ECTSI</name>